<dbReference type="EMBL" id="QHKS01000003">
    <property type="protein sequence ID" value="RDK03608.1"/>
    <property type="molecule type" value="Genomic_DNA"/>
</dbReference>
<dbReference type="Pfam" id="PF06445">
    <property type="entry name" value="GyrI-like"/>
    <property type="match status" value="1"/>
</dbReference>
<dbReference type="InterPro" id="IPR029442">
    <property type="entry name" value="GyrI-like"/>
</dbReference>
<comment type="caution">
    <text evidence="2">The sequence shown here is derived from an EMBL/GenBank/DDBJ whole genome shotgun (WGS) entry which is preliminary data.</text>
</comment>
<sequence>MIETPQVVETPAQLVATVHIETPRSQIQHVMGPGIGEAMAAVKAQGIGPTGPWFAHHLKMTPEAFDFDICVPVSAPVTAVGRVKPWQRPALKVVRTVYYGPYEGLGGAWHEFAGWMEANGYKTAGDLYECYVVGPESSPDPANWRTELSRPVIE</sequence>
<dbReference type="InterPro" id="IPR011256">
    <property type="entry name" value="Reg_factor_effector_dom_sf"/>
</dbReference>
<proteinExistence type="predicted"/>
<dbReference type="SUPFAM" id="SSF55136">
    <property type="entry name" value="Probable bacterial effector-binding domain"/>
    <property type="match status" value="1"/>
</dbReference>
<protein>
    <submittedName>
        <fullName evidence="2">AraC family transcriptional regulator</fullName>
    </submittedName>
</protein>
<dbReference type="InterPro" id="IPR010499">
    <property type="entry name" value="AraC_E-bd"/>
</dbReference>
<feature type="domain" description="AraC effector-binding" evidence="1">
    <location>
        <begin position="3"/>
        <end position="153"/>
    </location>
</feature>
<dbReference type="Proteomes" id="UP000254875">
    <property type="component" value="Unassembled WGS sequence"/>
</dbReference>
<dbReference type="AlphaFoldDB" id="A0A370NDI1"/>
<keyword evidence="3" id="KW-1185">Reference proteome</keyword>
<name>A0A370NDI1_9BURK</name>
<accession>A0A370NDI1</accession>
<dbReference type="SMART" id="SM00871">
    <property type="entry name" value="AraC_E_bind"/>
    <property type="match status" value="1"/>
</dbReference>
<evidence type="ECO:0000313" key="2">
    <source>
        <dbReference type="EMBL" id="RDK03608.1"/>
    </source>
</evidence>
<evidence type="ECO:0000313" key="3">
    <source>
        <dbReference type="Proteomes" id="UP000254875"/>
    </source>
</evidence>
<dbReference type="Gene3D" id="3.20.80.10">
    <property type="entry name" value="Regulatory factor, effector binding domain"/>
    <property type="match status" value="1"/>
</dbReference>
<dbReference type="RefSeq" id="WP_115099692.1">
    <property type="nucleotide sequence ID" value="NZ_QHKS01000003.1"/>
</dbReference>
<dbReference type="OrthoDB" id="795001at2"/>
<evidence type="ECO:0000259" key="1">
    <source>
        <dbReference type="SMART" id="SM00871"/>
    </source>
</evidence>
<organism evidence="2 3">
    <name type="scientific">Paraburkholderia lacunae</name>
    <dbReference type="NCBI Taxonomy" id="2211104"/>
    <lineage>
        <taxon>Bacteria</taxon>
        <taxon>Pseudomonadati</taxon>
        <taxon>Pseudomonadota</taxon>
        <taxon>Betaproteobacteria</taxon>
        <taxon>Burkholderiales</taxon>
        <taxon>Burkholderiaceae</taxon>
        <taxon>Paraburkholderia</taxon>
    </lineage>
</organism>
<gene>
    <name evidence="2" type="ORF">DLM46_05090</name>
</gene>
<reference evidence="3" key="1">
    <citation type="submission" date="2018-05" db="EMBL/GenBank/DDBJ databases">
        <authorList>
            <person name="Feng T."/>
        </authorList>
    </citation>
    <scope>NUCLEOTIDE SEQUENCE [LARGE SCALE GENOMIC DNA]</scope>
    <source>
        <strain evidence="3">S27</strain>
    </source>
</reference>